<feature type="domain" description="Enoyl reductase (ER)" evidence="1">
    <location>
        <begin position="23"/>
        <end position="352"/>
    </location>
</feature>
<evidence type="ECO:0000313" key="3">
    <source>
        <dbReference type="Proteomes" id="UP000054485"/>
    </source>
</evidence>
<dbReference type="InParanoid" id="A0A0D0BK33"/>
<dbReference type="CDD" id="cd08267">
    <property type="entry name" value="MDR1"/>
    <property type="match status" value="1"/>
</dbReference>
<dbReference type="Gene3D" id="3.90.180.10">
    <property type="entry name" value="Medium-chain alcohol dehydrogenases, catalytic domain"/>
    <property type="match status" value="1"/>
</dbReference>
<reference evidence="2 3" key="1">
    <citation type="submission" date="2014-04" db="EMBL/GenBank/DDBJ databases">
        <authorList>
            <consortium name="DOE Joint Genome Institute"/>
            <person name="Kuo A."/>
            <person name="Ruytinx J."/>
            <person name="Rineau F."/>
            <person name="Colpaert J."/>
            <person name="Kohler A."/>
            <person name="Nagy L.G."/>
            <person name="Floudas D."/>
            <person name="Copeland A."/>
            <person name="Barry K.W."/>
            <person name="Cichocki N."/>
            <person name="Veneault-Fourrey C."/>
            <person name="LaButti K."/>
            <person name="Lindquist E.A."/>
            <person name="Lipzen A."/>
            <person name="Lundell T."/>
            <person name="Morin E."/>
            <person name="Murat C."/>
            <person name="Sun H."/>
            <person name="Tunlid A."/>
            <person name="Henrissat B."/>
            <person name="Grigoriev I.V."/>
            <person name="Hibbett D.S."/>
            <person name="Martin F."/>
            <person name="Nordberg H.P."/>
            <person name="Cantor M.N."/>
            <person name="Hua S.X."/>
        </authorList>
    </citation>
    <scope>NUCLEOTIDE SEQUENCE [LARGE SCALE GENOMIC DNA]</scope>
    <source>
        <strain evidence="2 3">UH-Slu-Lm8-n1</strain>
    </source>
</reference>
<dbReference type="SUPFAM" id="SSF51735">
    <property type="entry name" value="NAD(P)-binding Rossmann-fold domains"/>
    <property type="match status" value="1"/>
</dbReference>
<proteinExistence type="predicted"/>
<dbReference type="OrthoDB" id="3509362at2759"/>
<accession>A0A0D0BK33</accession>
<dbReference type="EMBL" id="KN835160">
    <property type="protein sequence ID" value="KIK46332.1"/>
    <property type="molecule type" value="Genomic_DNA"/>
</dbReference>
<name>A0A0D0BK33_9AGAM</name>
<dbReference type="FunCoup" id="A0A0D0BK33">
    <property type="interactions" value="325"/>
</dbReference>
<dbReference type="STRING" id="930992.A0A0D0BK33"/>
<dbReference type="Pfam" id="PF13602">
    <property type="entry name" value="ADH_zinc_N_2"/>
    <property type="match status" value="1"/>
</dbReference>
<dbReference type="PANTHER" id="PTHR11695:SF294">
    <property type="entry name" value="RETICULON-4-INTERACTING PROTEIN 1, MITOCHONDRIAL"/>
    <property type="match status" value="1"/>
</dbReference>
<protein>
    <recommendedName>
        <fullName evidence="1">Enoyl reductase (ER) domain-containing protein</fullName>
    </recommendedName>
</protein>
<evidence type="ECO:0000313" key="2">
    <source>
        <dbReference type="EMBL" id="KIK46332.1"/>
    </source>
</evidence>
<dbReference type="InterPro" id="IPR050700">
    <property type="entry name" value="YIM1/Zinc_Alcohol_DH_Fams"/>
</dbReference>
<organism evidence="2 3">
    <name type="scientific">Suillus luteus UH-Slu-Lm8-n1</name>
    <dbReference type="NCBI Taxonomy" id="930992"/>
    <lineage>
        <taxon>Eukaryota</taxon>
        <taxon>Fungi</taxon>
        <taxon>Dikarya</taxon>
        <taxon>Basidiomycota</taxon>
        <taxon>Agaricomycotina</taxon>
        <taxon>Agaricomycetes</taxon>
        <taxon>Agaricomycetidae</taxon>
        <taxon>Boletales</taxon>
        <taxon>Suillineae</taxon>
        <taxon>Suillaceae</taxon>
        <taxon>Suillus</taxon>
    </lineage>
</organism>
<dbReference type="InterPro" id="IPR020843">
    <property type="entry name" value="ER"/>
</dbReference>
<dbReference type="Proteomes" id="UP000054485">
    <property type="component" value="Unassembled WGS sequence"/>
</dbReference>
<evidence type="ECO:0000259" key="1">
    <source>
        <dbReference type="SMART" id="SM00829"/>
    </source>
</evidence>
<dbReference type="SMART" id="SM00829">
    <property type="entry name" value="PKS_ER"/>
    <property type="match status" value="1"/>
</dbReference>
<dbReference type="AlphaFoldDB" id="A0A0D0BK33"/>
<dbReference type="PANTHER" id="PTHR11695">
    <property type="entry name" value="ALCOHOL DEHYDROGENASE RELATED"/>
    <property type="match status" value="1"/>
</dbReference>
<keyword evidence="3" id="KW-1185">Reference proteome</keyword>
<gene>
    <name evidence="2" type="ORF">CY34DRAFT_800502</name>
</gene>
<dbReference type="GO" id="GO:0005739">
    <property type="term" value="C:mitochondrion"/>
    <property type="evidence" value="ECO:0007669"/>
    <property type="project" value="TreeGrafter"/>
</dbReference>
<dbReference type="HOGENOM" id="CLU_026673_3_3_1"/>
<dbReference type="InterPro" id="IPR013154">
    <property type="entry name" value="ADH-like_N"/>
</dbReference>
<dbReference type="Pfam" id="PF08240">
    <property type="entry name" value="ADH_N"/>
    <property type="match status" value="1"/>
</dbReference>
<dbReference type="InterPro" id="IPR036291">
    <property type="entry name" value="NAD(P)-bd_dom_sf"/>
</dbReference>
<sequence length="358" mass="37950">MSTVPVPDLPETQRAWRVVKRGKPSESLVFQTDVAIPPLSPGEVLVKVQAAALNPVGWKVMSTAPDILARRPITPEHDFAGVVVDANGTEFSAGDEVIGFIPVPLQLKTGQGALTEFTKLPATHLVLKPSNVSAIEACGLPLAGETAFQALVGNGKLQAGQSVFVNGGSSAVGMNAIYIAKALGAKVVTSASSRNEEICRSAGADEFVDYTKKPLHEHFVENPPSPKFDIIFDAVALVDPALYKYSNAYMKPKGVFISTGPWPNLKSWGGSSGVSKLLSLGCEILRPSFLGGVDAKWAMVGVSHEPQDLAKLRDLVAEGKLKVVVDSVYGFEDVLGAYERIMTSRATGKVVVKVDGNL</sequence>
<dbReference type="SUPFAM" id="SSF50129">
    <property type="entry name" value="GroES-like"/>
    <property type="match status" value="1"/>
</dbReference>
<dbReference type="InterPro" id="IPR011032">
    <property type="entry name" value="GroES-like_sf"/>
</dbReference>
<reference evidence="3" key="2">
    <citation type="submission" date="2015-01" db="EMBL/GenBank/DDBJ databases">
        <title>Evolutionary Origins and Diversification of the Mycorrhizal Mutualists.</title>
        <authorList>
            <consortium name="DOE Joint Genome Institute"/>
            <consortium name="Mycorrhizal Genomics Consortium"/>
            <person name="Kohler A."/>
            <person name="Kuo A."/>
            <person name="Nagy L.G."/>
            <person name="Floudas D."/>
            <person name="Copeland A."/>
            <person name="Barry K.W."/>
            <person name="Cichocki N."/>
            <person name="Veneault-Fourrey C."/>
            <person name="LaButti K."/>
            <person name="Lindquist E.A."/>
            <person name="Lipzen A."/>
            <person name="Lundell T."/>
            <person name="Morin E."/>
            <person name="Murat C."/>
            <person name="Riley R."/>
            <person name="Ohm R."/>
            <person name="Sun H."/>
            <person name="Tunlid A."/>
            <person name="Henrissat B."/>
            <person name="Grigoriev I.V."/>
            <person name="Hibbett D.S."/>
            <person name="Martin F."/>
        </authorList>
    </citation>
    <scope>NUCLEOTIDE SEQUENCE [LARGE SCALE GENOMIC DNA]</scope>
    <source>
        <strain evidence="3">UH-Slu-Lm8-n1</strain>
    </source>
</reference>
<dbReference type="GO" id="GO:0016491">
    <property type="term" value="F:oxidoreductase activity"/>
    <property type="evidence" value="ECO:0007669"/>
    <property type="project" value="InterPro"/>
</dbReference>
<dbReference type="Gene3D" id="3.40.50.720">
    <property type="entry name" value="NAD(P)-binding Rossmann-like Domain"/>
    <property type="match status" value="1"/>
</dbReference>